<sequence length="135" mass="15021">MLAAPRHDKAQTSASIQYLPISCMDNAFSAKRGLIAAAVLYTPSTPCILIMDCCHSRSYHFLPLWLSYTFSLFYFKHKTSRGDGTYAGIHTNLNQHHYRTVPEAAFVYYAEFESKAERVGGADRVSALPLVGSPL</sequence>
<accession>A0A7J6CHI8</accession>
<keyword evidence="2" id="KW-1185">Reference proteome</keyword>
<dbReference type="Proteomes" id="UP000579812">
    <property type="component" value="Unassembled WGS sequence"/>
</dbReference>
<gene>
    <name evidence="1" type="ORF">G5714_012574</name>
</gene>
<name>A0A7J6CHI8_9TELE</name>
<evidence type="ECO:0000313" key="2">
    <source>
        <dbReference type="Proteomes" id="UP000579812"/>
    </source>
</evidence>
<reference evidence="1 2" key="1">
    <citation type="submission" date="2020-04" db="EMBL/GenBank/DDBJ databases">
        <title>Chromosome-level genome assembly of a cyprinid fish Onychostoma macrolepis by integration of Nanopore Sequencing, Bionano and Hi-C technology.</title>
        <authorList>
            <person name="Wang D."/>
        </authorList>
    </citation>
    <scope>NUCLEOTIDE SEQUENCE [LARGE SCALE GENOMIC DNA]</scope>
    <source>
        <strain evidence="1">SWU-2019</strain>
        <tissue evidence="1">Muscle</tissue>
    </source>
</reference>
<evidence type="ECO:0000313" key="1">
    <source>
        <dbReference type="EMBL" id="KAF4106584.1"/>
    </source>
</evidence>
<protein>
    <submittedName>
        <fullName evidence="1">Uncharacterized protein</fullName>
    </submittedName>
</protein>
<dbReference type="AlphaFoldDB" id="A0A7J6CHI8"/>
<dbReference type="EMBL" id="JAAMOB010000012">
    <property type="protein sequence ID" value="KAF4106584.1"/>
    <property type="molecule type" value="Genomic_DNA"/>
</dbReference>
<organism evidence="1 2">
    <name type="scientific">Onychostoma macrolepis</name>
    <dbReference type="NCBI Taxonomy" id="369639"/>
    <lineage>
        <taxon>Eukaryota</taxon>
        <taxon>Metazoa</taxon>
        <taxon>Chordata</taxon>
        <taxon>Craniata</taxon>
        <taxon>Vertebrata</taxon>
        <taxon>Euteleostomi</taxon>
        <taxon>Actinopterygii</taxon>
        <taxon>Neopterygii</taxon>
        <taxon>Teleostei</taxon>
        <taxon>Ostariophysi</taxon>
        <taxon>Cypriniformes</taxon>
        <taxon>Cyprinidae</taxon>
        <taxon>Acrossocheilinae</taxon>
        <taxon>Onychostoma</taxon>
    </lineage>
</organism>
<proteinExistence type="predicted"/>
<comment type="caution">
    <text evidence="1">The sequence shown here is derived from an EMBL/GenBank/DDBJ whole genome shotgun (WGS) entry which is preliminary data.</text>
</comment>